<dbReference type="GO" id="GO:0003677">
    <property type="term" value="F:DNA binding"/>
    <property type="evidence" value="ECO:0007669"/>
    <property type="project" value="UniProtKB-KW"/>
</dbReference>
<gene>
    <name evidence="11" type="ORF">Ciccas_000660</name>
</gene>
<evidence type="ECO:0000256" key="8">
    <source>
        <dbReference type="ARBA" id="ARBA00023242"/>
    </source>
</evidence>
<dbReference type="Proteomes" id="UP001626550">
    <property type="component" value="Unassembled WGS sequence"/>
</dbReference>
<evidence type="ECO:0000256" key="6">
    <source>
        <dbReference type="ARBA" id="ARBA00023125"/>
    </source>
</evidence>
<keyword evidence="12" id="KW-1185">Reference proteome</keyword>
<dbReference type="InterPro" id="IPR050453">
    <property type="entry name" value="LIM_Homeobox_TF"/>
</dbReference>
<dbReference type="Pfam" id="PF00046">
    <property type="entry name" value="Homeodomain"/>
    <property type="match status" value="1"/>
</dbReference>
<evidence type="ECO:0000259" key="10">
    <source>
        <dbReference type="PROSITE" id="PS00478"/>
    </source>
</evidence>
<dbReference type="InterPro" id="IPR001781">
    <property type="entry name" value="Znf_LIM"/>
</dbReference>
<dbReference type="PROSITE" id="PS00478">
    <property type="entry name" value="LIM_DOMAIN_1"/>
    <property type="match status" value="1"/>
</dbReference>
<dbReference type="GO" id="GO:0005634">
    <property type="term" value="C:nucleus"/>
    <property type="evidence" value="ECO:0007669"/>
    <property type="project" value="UniProtKB-SubCell"/>
</dbReference>
<evidence type="ECO:0000313" key="12">
    <source>
        <dbReference type="Proteomes" id="UP001626550"/>
    </source>
</evidence>
<evidence type="ECO:0000256" key="3">
    <source>
        <dbReference type="ARBA" id="ARBA00022737"/>
    </source>
</evidence>
<name>A0ABD2QM91_9PLAT</name>
<dbReference type="AlphaFoldDB" id="A0ABD2QM91"/>
<comment type="subcellular location">
    <subcellularLocation>
        <location evidence="1 9">Nucleus</location>
    </subcellularLocation>
</comment>
<keyword evidence="3" id="KW-0677">Repeat</keyword>
<dbReference type="GO" id="GO:0046872">
    <property type="term" value="F:metal ion binding"/>
    <property type="evidence" value="ECO:0007669"/>
    <property type="project" value="UniProtKB-KW"/>
</dbReference>
<protein>
    <recommendedName>
        <fullName evidence="10">LIM zinc-binding domain-containing protein</fullName>
    </recommendedName>
</protein>
<comment type="caution">
    <text evidence="11">The sequence shown here is derived from an EMBL/GenBank/DDBJ whole genome shotgun (WGS) entry which is preliminary data.</text>
</comment>
<evidence type="ECO:0000256" key="1">
    <source>
        <dbReference type="ARBA" id="ARBA00004123"/>
    </source>
</evidence>
<dbReference type="PANTHER" id="PTHR24208:SF166">
    <property type="entry name" value="LIM HOMEOBOX TRANSCRIPTION FACTOR 1 ALPHA, ISOFORM B"/>
    <property type="match status" value="1"/>
</dbReference>
<dbReference type="SUPFAM" id="SSF46689">
    <property type="entry name" value="Homeodomain-like"/>
    <property type="match status" value="1"/>
</dbReference>
<sequence length="179" mass="20301">MKGKCWISKGRIMCEECHEQYFKCFLCKLSLKHTDQVHKLCGTFNCHASCLRCEICGDALSSKKAIALSANSIQVQCLDHEKDSEADLVETSYSCSSESFNDPDDEDRVSVISEDCVSLTDATKGNSSVFMRSRTIFNQEQIACLRLYYHQCPKPSSLQLEVFSKRLCLPKRTVRVSLY</sequence>
<evidence type="ECO:0000256" key="4">
    <source>
        <dbReference type="ARBA" id="ARBA00022833"/>
    </source>
</evidence>
<evidence type="ECO:0000313" key="11">
    <source>
        <dbReference type="EMBL" id="KAL3320656.1"/>
    </source>
</evidence>
<dbReference type="EMBL" id="JBJKFK010000038">
    <property type="protein sequence ID" value="KAL3320656.1"/>
    <property type="molecule type" value="Genomic_DNA"/>
</dbReference>
<dbReference type="InterPro" id="IPR001356">
    <property type="entry name" value="HD"/>
</dbReference>
<feature type="domain" description="LIM zinc-binding" evidence="10">
    <location>
        <begin position="24"/>
        <end position="60"/>
    </location>
</feature>
<keyword evidence="8 9" id="KW-0539">Nucleus</keyword>
<evidence type="ECO:0000256" key="2">
    <source>
        <dbReference type="ARBA" id="ARBA00022723"/>
    </source>
</evidence>
<keyword evidence="2" id="KW-0479">Metal-binding</keyword>
<proteinExistence type="predicted"/>
<keyword evidence="7 9" id="KW-0371">Homeobox</keyword>
<keyword evidence="5" id="KW-0440">LIM domain</keyword>
<dbReference type="PANTHER" id="PTHR24208">
    <property type="entry name" value="LIM/HOMEOBOX PROTEIN LHX"/>
    <property type="match status" value="1"/>
</dbReference>
<dbReference type="InterPro" id="IPR009057">
    <property type="entry name" value="Homeodomain-like_sf"/>
</dbReference>
<reference evidence="11 12" key="1">
    <citation type="submission" date="2024-11" db="EMBL/GenBank/DDBJ databases">
        <title>Adaptive evolution of stress response genes in parasites aligns with host niche diversity.</title>
        <authorList>
            <person name="Hahn C."/>
            <person name="Resl P."/>
        </authorList>
    </citation>
    <scope>NUCLEOTIDE SEQUENCE [LARGE SCALE GENOMIC DNA]</scope>
    <source>
        <strain evidence="11">EGGRZ-B1_66</strain>
        <tissue evidence="11">Body</tissue>
    </source>
</reference>
<organism evidence="11 12">
    <name type="scientific">Cichlidogyrus casuarinus</name>
    <dbReference type="NCBI Taxonomy" id="1844966"/>
    <lineage>
        <taxon>Eukaryota</taxon>
        <taxon>Metazoa</taxon>
        <taxon>Spiralia</taxon>
        <taxon>Lophotrochozoa</taxon>
        <taxon>Platyhelminthes</taxon>
        <taxon>Monogenea</taxon>
        <taxon>Monopisthocotylea</taxon>
        <taxon>Dactylogyridea</taxon>
        <taxon>Ancyrocephalidae</taxon>
        <taxon>Cichlidogyrus</taxon>
    </lineage>
</organism>
<evidence type="ECO:0000256" key="7">
    <source>
        <dbReference type="ARBA" id="ARBA00023155"/>
    </source>
</evidence>
<evidence type="ECO:0000256" key="9">
    <source>
        <dbReference type="RuleBase" id="RU000682"/>
    </source>
</evidence>
<dbReference type="Gene3D" id="1.10.10.60">
    <property type="entry name" value="Homeodomain-like"/>
    <property type="match status" value="1"/>
</dbReference>
<keyword evidence="4" id="KW-0862">Zinc</keyword>
<keyword evidence="6 9" id="KW-0238">DNA-binding</keyword>
<accession>A0ABD2QM91</accession>
<evidence type="ECO:0000256" key="5">
    <source>
        <dbReference type="ARBA" id="ARBA00023038"/>
    </source>
</evidence>